<feature type="transmembrane region" description="Helical" evidence="2">
    <location>
        <begin position="639"/>
        <end position="659"/>
    </location>
</feature>
<sequence>MSLLHKPNQSIFHGLVYGLMFFLLWEWLRPFPVFTDTGELHVFVWFMLVCFVVVFLQLGFVLSFVVVLFASVYGLHEIFYGGAFFSADGGLLTVQHLWGEVVHNVGLLMAWQLYEVTDPFRTFVMFLLLALVSYLLYYWLFYSRGIVVFVLATVVYVAVLDTFTNVEGDAAIVRIVVTSFLLLSLLHLVRVRGQVFNAQTMRKVPVTWVVLLIVVVVVSTSVGFAAPKYEPQWRDPVPVIEEALSGELFEMSDLSLSSPSNGGGAQQVGYSDDDSELGGGFSQNTRTVFHAETDQVGYWRGESKNIYTGRGWEADEALVDADHFDYPMFSDVVDATEHKASVTFTDEADFHLFFYPGQMVEVNEESLSYDIDDGLTPEFLTDALHGSVGLYEGSANVRLNEYEMTFQSPSFDQEMLREAPKDDPDEVTHYFTDLPSDLPGRVGDLAEEITEGTDNRYDQAKAIEAYFKEEDFSYETDDVPVPEKGQDYVDQFLFETRRGYCDNFSTSMVVLLRTLDVPARWVKGFTEGDPLAQLDDGVQRYEVSNDNAHSWVEVFFPEIGWVPFEPTIGYDNDVEFEADSEEVSLDIDLDNDENEEDRANEEDADLEEDLESSQEEDESEPSTSDGEDEKDEGIGAASWFNAQSLFASVIVMAFVVVAYRMRYRLIGLYFLVYYRRFGHDERFGQAYQRLLWMLECKGVHRYEGETLREYAERVDELFSKPSMRYLTEQYEKLCYGGCVDHLDWKRDQKLWEDLLKEASS</sequence>
<dbReference type="AlphaFoldDB" id="A0A840QMG9"/>
<feature type="transmembrane region" description="Helical" evidence="2">
    <location>
        <begin position="12"/>
        <end position="28"/>
    </location>
</feature>
<dbReference type="Pfam" id="PF13559">
    <property type="entry name" value="DUF4129"/>
    <property type="match status" value="1"/>
</dbReference>
<dbReference type="SUPFAM" id="SSF54001">
    <property type="entry name" value="Cysteine proteinases"/>
    <property type="match status" value="1"/>
</dbReference>
<dbReference type="InterPro" id="IPR052901">
    <property type="entry name" value="Bact_TGase-like"/>
</dbReference>
<feature type="transmembrane region" description="Helical" evidence="2">
    <location>
        <begin position="40"/>
        <end position="71"/>
    </location>
</feature>
<gene>
    <name evidence="4" type="ORF">HNQ41_000718</name>
</gene>
<feature type="transmembrane region" description="Helical" evidence="2">
    <location>
        <begin position="146"/>
        <end position="164"/>
    </location>
</feature>
<dbReference type="Proteomes" id="UP000551878">
    <property type="component" value="Unassembled WGS sequence"/>
</dbReference>
<dbReference type="Gene3D" id="3.10.620.30">
    <property type="match status" value="1"/>
</dbReference>
<keyword evidence="2" id="KW-0472">Membrane</keyword>
<dbReference type="PANTHER" id="PTHR42736:SF1">
    <property type="entry name" value="PROTEIN-GLUTAMINE GAMMA-GLUTAMYLTRANSFERASE"/>
    <property type="match status" value="1"/>
</dbReference>
<evidence type="ECO:0000313" key="4">
    <source>
        <dbReference type="EMBL" id="MBB5172574.1"/>
    </source>
</evidence>
<evidence type="ECO:0000256" key="1">
    <source>
        <dbReference type="SAM" id="MobiDB-lite"/>
    </source>
</evidence>
<evidence type="ECO:0000259" key="3">
    <source>
        <dbReference type="SMART" id="SM00460"/>
    </source>
</evidence>
<dbReference type="RefSeq" id="WP_184663023.1">
    <property type="nucleotide sequence ID" value="NZ_JACHHB010000002.1"/>
</dbReference>
<organism evidence="4 5">
    <name type="scientific">Texcoconibacillus texcoconensis</name>
    <dbReference type="NCBI Taxonomy" id="1095777"/>
    <lineage>
        <taxon>Bacteria</taxon>
        <taxon>Bacillati</taxon>
        <taxon>Bacillota</taxon>
        <taxon>Bacilli</taxon>
        <taxon>Bacillales</taxon>
        <taxon>Bacillaceae</taxon>
        <taxon>Texcoconibacillus</taxon>
    </lineage>
</organism>
<keyword evidence="2" id="KW-0812">Transmembrane</keyword>
<feature type="domain" description="Transglutaminase-like" evidence="3">
    <location>
        <begin position="493"/>
        <end position="568"/>
    </location>
</feature>
<feature type="compositionally biased region" description="Acidic residues" evidence="1">
    <location>
        <begin position="585"/>
        <end position="631"/>
    </location>
</feature>
<evidence type="ECO:0000256" key="2">
    <source>
        <dbReference type="SAM" id="Phobius"/>
    </source>
</evidence>
<name>A0A840QMG9_9BACI</name>
<feature type="transmembrane region" description="Helical" evidence="2">
    <location>
        <begin position="78"/>
        <end position="99"/>
    </location>
</feature>
<protein>
    <recommendedName>
        <fullName evidence="3">Transglutaminase-like domain-containing protein</fullName>
    </recommendedName>
</protein>
<comment type="caution">
    <text evidence="4">The sequence shown here is derived from an EMBL/GenBank/DDBJ whole genome shotgun (WGS) entry which is preliminary data.</text>
</comment>
<dbReference type="PANTHER" id="PTHR42736">
    <property type="entry name" value="PROTEIN-GLUTAMINE GAMMA-GLUTAMYLTRANSFERASE"/>
    <property type="match status" value="1"/>
</dbReference>
<dbReference type="SMART" id="SM00460">
    <property type="entry name" value="TGc"/>
    <property type="match status" value="1"/>
</dbReference>
<feature type="transmembrane region" description="Helical" evidence="2">
    <location>
        <begin position="170"/>
        <end position="188"/>
    </location>
</feature>
<feature type="transmembrane region" description="Helical" evidence="2">
    <location>
        <begin position="119"/>
        <end position="139"/>
    </location>
</feature>
<keyword evidence="5" id="KW-1185">Reference proteome</keyword>
<dbReference type="InterPro" id="IPR038765">
    <property type="entry name" value="Papain-like_cys_pep_sf"/>
</dbReference>
<evidence type="ECO:0000313" key="5">
    <source>
        <dbReference type="Proteomes" id="UP000551878"/>
    </source>
</evidence>
<keyword evidence="2" id="KW-1133">Transmembrane helix</keyword>
<dbReference type="InterPro" id="IPR002931">
    <property type="entry name" value="Transglutaminase-like"/>
</dbReference>
<feature type="transmembrane region" description="Helical" evidence="2">
    <location>
        <begin position="208"/>
        <end position="226"/>
    </location>
</feature>
<dbReference type="EMBL" id="JACHHB010000002">
    <property type="protein sequence ID" value="MBB5172574.1"/>
    <property type="molecule type" value="Genomic_DNA"/>
</dbReference>
<proteinExistence type="predicted"/>
<reference evidence="4 5" key="1">
    <citation type="submission" date="2020-08" db="EMBL/GenBank/DDBJ databases">
        <title>Genomic Encyclopedia of Type Strains, Phase IV (KMG-IV): sequencing the most valuable type-strain genomes for metagenomic binning, comparative biology and taxonomic classification.</title>
        <authorList>
            <person name="Goeker M."/>
        </authorList>
    </citation>
    <scope>NUCLEOTIDE SEQUENCE [LARGE SCALE GENOMIC DNA]</scope>
    <source>
        <strain evidence="4 5">DSM 24696</strain>
    </source>
</reference>
<dbReference type="Pfam" id="PF01841">
    <property type="entry name" value="Transglut_core"/>
    <property type="match status" value="1"/>
</dbReference>
<feature type="region of interest" description="Disordered" evidence="1">
    <location>
        <begin position="585"/>
        <end position="632"/>
    </location>
</feature>
<accession>A0A840QMG9</accession>
<dbReference type="InterPro" id="IPR025403">
    <property type="entry name" value="TgpA-like_C"/>
</dbReference>